<accession>A0AAE0EAP9</accession>
<sequence>MHHQTHREREREPQATSPICLDHLGTVWQHFERELPIPNAIFFSTNVSLVSNTPCFNTQKTTTTIRTTFFMWVTCLNPKRGLHLVTQIGNHKVLLNKLSLVSVTTQFQKISHKVLMINMPGN</sequence>
<dbReference type="Proteomes" id="UP001281410">
    <property type="component" value="Unassembled WGS sequence"/>
</dbReference>
<keyword evidence="2" id="KW-1185">Reference proteome</keyword>
<dbReference type="AlphaFoldDB" id="A0AAE0EAP9"/>
<dbReference type="EMBL" id="JANJYJ010000003">
    <property type="protein sequence ID" value="KAK3221316.1"/>
    <property type="molecule type" value="Genomic_DNA"/>
</dbReference>
<evidence type="ECO:0000313" key="2">
    <source>
        <dbReference type="Proteomes" id="UP001281410"/>
    </source>
</evidence>
<protein>
    <submittedName>
        <fullName evidence="1">Uncharacterized protein</fullName>
    </submittedName>
</protein>
<organism evidence="1 2">
    <name type="scientific">Dipteronia sinensis</name>
    <dbReference type="NCBI Taxonomy" id="43782"/>
    <lineage>
        <taxon>Eukaryota</taxon>
        <taxon>Viridiplantae</taxon>
        <taxon>Streptophyta</taxon>
        <taxon>Embryophyta</taxon>
        <taxon>Tracheophyta</taxon>
        <taxon>Spermatophyta</taxon>
        <taxon>Magnoliopsida</taxon>
        <taxon>eudicotyledons</taxon>
        <taxon>Gunneridae</taxon>
        <taxon>Pentapetalae</taxon>
        <taxon>rosids</taxon>
        <taxon>malvids</taxon>
        <taxon>Sapindales</taxon>
        <taxon>Sapindaceae</taxon>
        <taxon>Hippocastanoideae</taxon>
        <taxon>Acereae</taxon>
        <taxon>Dipteronia</taxon>
    </lineage>
</organism>
<proteinExistence type="predicted"/>
<evidence type="ECO:0000313" key="1">
    <source>
        <dbReference type="EMBL" id="KAK3221316.1"/>
    </source>
</evidence>
<gene>
    <name evidence="1" type="ORF">Dsin_008341</name>
</gene>
<comment type="caution">
    <text evidence="1">The sequence shown here is derived from an EMBL/GenBank/DDBJ whole genome shotgun (WGS) entry which is preliminary data.</text>
</comment>
<reference evidence="1" key="1">
    <citation type="journal article" date="2023" name="Plant J.">
        <title>Genome sequences and population genomics provide insights into the demographic history, inbreeding, and mutation load of two 'living fossil' tree species of Dipteronia.</title>
        <authorList>
            <person name="Feng Y."/>
            <person name="Comes H.P."/>
            <person name="Chen J."/>
            <person name="Zhu S."/>
            <person name="Lu R."/>
            <person name="Zhang X."/>
            <person name="Li P."/>
            <person name="Qiu J."/>
            <person name="Olsen K.M."/>
            <person name="Qiu Y."/>
        </authorList>
    </citation>
    <scope>NUCLEOTIDE SEQUENCE</scope>
    <source>
        <strain evidence="1">NBL</strain>
    </source>
</reference>
<name>A0AAE0EAP9_9ROSI</name>